<feature type="region of interest" description="Disordered" evidence="2">
    <location>
        <begin position="1388"/>
        <end position="1408"/>
    </location>
</feature>
<comment type="caution">
    <text evidence="3">The sequence shown here is derived from an EMBL/GenBank/DDBJ whole genome shotgun (WGS) entry which is preliminary data.</text>
</comment>
<feature type="compositionally biased region" description="Basic and acidic residues" evidence="2">
    <location>
        <begin position="448"/>
        <end position="467"/>
    </location>
</feature>
<proteinExistence type="predicted"/>
<sequence length="1450" mass="165802">MGTPQVEISIHCPYCCKKETCDGFQEIGKLIETGWVIYRHTDRTEYKSEAAQAGRSTSTNRNVFVLYKRKQQNKNMATADLLSPLDLQKIPCPRCRLKLEYAQILINSSPTVNRTDVLSICDHCLLKMKTEGPCHKCANILNKFLAARGEQEKYKNKYFKSWLTETEHQINKSISEVKPTIQRSYSEININLPSRDTSKTVIKCKVQELFHSELNLTDTNHKKEIKQPKNLVPGLEKTVNFTDLIEMFHTVSSDSVVKNCKTERDSFYEQNEYDDLKLRSSSGAAHIRSSIAKTSKHQDETEQMMEEKEDYLKEHKISYKDKFGVESEKSFVFPQTQQKPDKNLKRYISSPELIQDIREKLRLKVEEEENKKKEELELKVQEKKIKKLAREEKNVIKGELLHKEALSEAKLMDVTSKIDKSGPLKPETESVGKYPKREDDLMIQQEVIGKRGTKDKGESSKELELHKRLGKDKAAEFDKEKIIKTKMDDQKEKKLVTTQVKEIIQSKIKDKFDKHKKTKDIKEKETLTPIIAEEVKVSELKKHKDHHKMDKHKQSKDVAGLEKKAEKSEGINIISKLNPKKEGASKDVAGVEKKLEEPEGIDIISALTRKREKVSKDVAVLEKQGGDIPSKEIHKLSKGKPDKVEELKEVKGHEKKRDSLHPTEVGKSEKANIFEDSKQNDVKLNQVKLLKPSADDLVTQLIKVNNKVLAKDSIKNKLPELPKVEELKEVKGHEKKRDALHLTEIGKSEKANNLEDSKQNDVKLNQVKLIKPSVGDLVTQLIKVNNKVLAKDSIKTKLPELPKLEELKEAKRLEKKRDDLQATEIGKSEKANNLEDSKQNDVKLNQVKLRKSSAGDLITQLIKVNNKVLEKDSIKPKLPELSKLLLETTKTKEKLAEKLTSTRKPNPKDDTVDLPSKEKQEKELKMSQVKLVESSFDNLILRLIKIRPAAGERSVNVHKIEAVKIKKRHRLGGTTTTAEEDEESAEEFSLREEPKSLGREGEQTPICPPKREGQDIQPIYVQLKLSEISSLAPLQAVEEAQLETEDGKKAQLEMSKKKTVEPIDPEAGKGVIRYALSDRTFIEKGWTMLPVEKVVRKMNIYRMRPAQPEFDWFEHNKKKGLMVYDTGAKLAEFDDNGRGRWFYKNGCLALDYYEAEETNTQQRFVVYSNGEVDERGRSHPITILATFDHLGNGVVFDHAGKIRLKYNQTEGVLLDRSVGPVTNWKWHSLNDPPVLQQVMIDTQMPLKDPNILKMGGPADNRTRPDNEEMLAIEFDNFIKEKSKKLTQKFKPFQIKMKALKINDHFSLKVLDQATIYLIFRDGSANLKLNIGMVLDHKEIVDTDTAELGEVSNSMERFPARTDSLAALQRSVAYARRYERMRTEREYKLRRPESSLSADNLGKAASRPLRPPLRTLGTFETGVTSPFEASSAYCKCNRKPSSSLYYNTQLL</sequence>
<keyword evidence="1" id="KW-0175">Coiled coil</keyword>
<dbReference type="Proteomes" id="UP000494106">
    <property type="component" value="Unassembled WGS sequence"/>
</dbReference>
<evidence type="ECO:0000256" key="1">
    <source>
        <dbReference type="SAM" id="Coils"/>
    </source>
</evidence>
<feature type="region of interest" description="Disordered" evidence="2">
    <location>
        <begin position="630"/>
        <end position="672"/>
    </location>
</feature>
<evidence type="ECO:0000313" key="4">
    <source>
        <dbReference type="Proteomes" id="UP000494106"/>
    </source>
</evidence>
<organism evidence="3 4">
    <name type="scientific">Arctia plantaginis</name>
    <name type="common">Wood tiger moth</name>
    <name type="synonym">Phalaena plantaginis</name>
    <dbReference type="NCBI Taxonomy" id="874455"/>
    <lineage>
        <taxon>Eukaryota</taxon>
        <taxon>Metazoa</taxon>
        <taxon>Ecdysozoa</taxon>
        <taxon>Arthropoda</taxon>
        <taxon>Hexapoda</taxon>
        <taxon>Insecta</taxon>
        <taxon>Pterygota</taxon>
        <taxon>Neoptera</taxon>
        <taxon>Endopterygota</taxon>
        <taxon>Lepidoptera</taxon>
        <taxon>Glossata</taxon>
        <taxon>Ditrysia</taxon>
        <taxon>Noctuoidea</taxon>
        <taxon>Erebidae</taxon>
        <taxon>Arctiinae</taxon>
        <taxon>Arctia</taxon>
    </lineage>
</organism>
<evidence type="ECO:0008006" key="5">
    <source>
        <dbReference type="Google" id="ProtNLM"/>
    </source>
</evidence>
<feature type="region of interest" description="Disordered" evidence="2">
    <location>
        <begin position="972"/>
        <end position="1012"/>
    </location>
</feature>
<accession>A0A8S0ZY34</accession>
<reference evidence="3 4" key="1">
    <citation type="submission" date="2020-04" db="EMBL/GenBank/DDBJ databases">
        <authorList>
            <person name="Wallbank WR R."/>
            <person name="Pardo Diaz C."/>
            <person name="Kozak K."/>
            <person name="Martin S."/>
            <person name="Jiggins C."/>
            <person name="Moest M."/>
            <person name="Warren A I."/>
            <person name="Byers J.R.P. K."/>
            <person name="Montejo-Kovacevich G."/>
            <person name="Yen C E."/>
        </authorList>
    </citation>
    <scope>NUCLEOTIDE SEQUENCE [LARGE SCALE GENOMIC DNA]</scope>
</reference>
<feature type="compositionally biased region" description="Basic residues" evidence="2">
    <location>
        <begin position="543"/>
        <end position="554"/>
    </location>
</feature>
<feature type="region of interest" description="Disordered" evidence="2">
    <location>
        <begin position="538"/>
        <end position="565"/>
    </location>
</feature>
<feature type="compositionally biased region" description="Basic and acidic residues" evidence="2">
    <location>
        <begin position="906"/>
        <end position="921"/>
    </location>
</feature>
<feature type="compositionally biased region" description="Basic and acidic residues" evidence="2">
    <location>
        <begin position="988"/>
        <end position="1002"/>
    </location>
</feature>
<evidence type="ECO:0000256" key="2">
    <source>
        <dbReference type="SAM" id="MobiDB-lite"/>
    </source>
</evidence>
<evidence type="ECO:0000313" key="3">
    <source>
        <dbReference type="EMBL" id="CAB3239829.1"/>
    </source>
</evidence>
<protein>
    <recommendedName>
        <fullName evidence="5">FAM194 C-terminal domain-containing protein</fullName>
    </recommendedName>
</protein>
<name>A0A8S0ZY34_ARCPL</name>
<feature type="compositionally biased region" description="Basic and acidic residues" evidence="2">
    <location>
        <begin position="555"/>
        <end position="565"/>
    </location>
</feature>
<dbReference type="OrthoDB" id="331263at2759"/>
<keyword evidence="4" id="KW-1185">Reference proteome</keyword>
<feature type="coiled-coil region" evidence="1">
    <location>
        <begin position="354"/>
        <end position="393"/>
    </location>
</feature>
<feature type="region of interest" description="Disordered" evidence="2">
    <location>
        <begin position="446"/>
        <end position="467"/>
    </location>
</feature>
<feature type="region of interest" description="Disordered" evidence="2">
    <location>
        <begin position="896"/>
        <end position="921"/>
    </location>
</feature>
<dbReference type="EMBL" id="CADEBC010000503">
    <property type="protein sequence ID" value="CAB3239829.1"/>
    <property type="molecule type" value="Genomic_DNA"/>
</dbReference>
<gene>
    <name evidence="3" type="ORF">APLA_LOCUS8030</name>
</gene>